<dbReference type="RefSeq" id="WP_011469933.1">
    <property type="nucleotide sequence ID" value="NC_007912.1"/>
</dbReference>
<evidence type="ECO:0000313" key="2">
    <source>
        <dbReference type="Proteomes" id="UP000001947"/>
    </source>
</evidence>
<reference evidence="1 2" key="1">
    <citation type="journal article" date="2008" name="PLoS Genet.">
        <title>Complete genome sequence of the complex carbohydrate-degrading marine bacterium, Saccharophagus degradans strain 2-40 T.</title>
        <authorList>
            <person name="Weiner R.M."/>
            <person name="Taylor L.E.II."/>
            <person name="Henrissat B."/>
            <person name="Hauser L."/>
            <person name="Land M."/>
            <person name="Coutinho P.M."/>
            <person name="Rancurel C."/>
            <person name="Saunders E.H."/>
            <person name="Longmire A.G."/>
            <person name="Zhang H."/>
            <person name="Bayer E.A."/>
            <person name="Gilbert H.J."/>
            <person name="Larimer F."/>
            <person name="Zhulin I.B."/>
            <person name="Ekborg N.A."/>
            <person name="Lamed R."/>
            <person name="Richardson P.M."/>
            <person name="Borovok I."/>
            <person name="Hutcheson S."/>
        </authorList>
    </citation>
    <scope>NUCLEOTIDE SEQUENCE [LARGE SCALE GENOMIC DNA]</scope>
    <source>
        <strain evidence="2">2-40 / ATCC 43961 / DSM 17024</strain>
    </source>
</reference>
<gene>
    <name evidence="1" type="ordered locus">Sde_3463</name>
</gene>
<dbReference type="EMBL" id="CP000282">
    <property type="protein sequence ID" value="ABD82718.1"/>
    <property type="molecule type" value="Genomic_DNA"/>
</dbReference>
<organism evidence="1 2">
    <name type="scientific">Saccharophagus degradans (strain 2-40 / ATCC 43961 / DSM 17024)</name>
    <dbReference type="NCBI Taxonomy" id="203122"/>
    <lineage>
        <taxon>Bacteria</taxon>
        <taxon>Pseudomonadati</taxon>
        <taxon>Pseudomonadota</taxon>
        <taxon>Gammaproteobacteria</taxon>
        <taxon>Cellvibrionales</taxon>
        <taxon>Cellvibrionaceae</taxon>
        <taxon>Saccharophagus</taxon>
    </lineage>
</organism>
<sequence length="130" mass="14611">MEYHLNGDEPEVIGKKCSGLCLIQHQEGDSITDPANTIYFKFDSNWSKLCFDGSTIFWRRESPSEPVNDNIGSCLVLLNLSELNGVIGFLLDGIEYFGGDEKVTAKFKFSSGKNLEFVHHCYEDFTAINC</sequence>
<dbReference type="Proteomes" id="UP000001947">
    <property type="component" value="Chromosome"/>
</dbReference>
<evidence type="ECO:0000313" key="1">
    <source>
        <dbReference type="EMBL" id="ABD82718.1"/>
    </source>
</evidence>
<dbReference type="KEGG" id="sde:Sde_3463"/>
<dbReference type="OrthoDB" id="7064209at2"/>
<dbReference type="GeneID" id="98615078"/>
<accession>Q21F11</accession>
<dbReference type="HOGENOM" id="CLU_1883948_0_0_6"/>
<name>Q21F11_SACD2</name>
<protein>
    <submittedName>
        <fullName evidence="1">Uncharacterized protein</fullName>
    </submittedName>
</protein>
<keyword evidence="2" id="KW-1185">Reference proteome</keyword>
<dbReference type="AlphaFoldDB" id="Q21F11"/>
<proteinExistence type="predicted"/>